<feature type="transmembrane region" description="Helical" evidence="2">
    <location>
        <begin position="178"/>
        <end position="200"/>
    </location>
</feature>
<dbReference type="AlphaFoldDB" id="E4ZS49"/>
<evidence type="ECO:0000313" key="4">
    <source>
        <dbReference type="Proteomes" id="UP000002668"/>
    </source>
</evidence>
<evidence type="ECO:0000256" key="2">
    <source>
        <dbReference type="SAM" id="Phobius"/>
    </source>
</evidence>
<evidence type="ECO:0000256" key="1">
    <source>
        <dbReference type="SAM" id="MobiDB-lite"/>
    </source>
</evidence>
<keyword evidence="2" id="KW-1133">Transmembrane helix</keyword>
<dbReference type="Proteomes" id="UP000002668">
    <property type="component" value="Genome"/>
</dbReference>
<evidence type="ECO:0000313" key="3">
    <source>
        <dbReference type="EMBL" id="CBX94229.1"/>
    </source>
</evidence>
<reference evidence="4" key="1">
    <citation type="journal article" date="2011" name="Nat. Commun.">
        <title>Effector diversification within compartments of the Leptosphaeria maculans genome affected by Repeat-Induced Point mutations.</title>
        <authorList>
            <person name="Rouxel T."/>
            <person name="Grandaubert J."/>
            <person name="Hane J.K."/>
            <person name="Hoede C."/>
            <person name="van de Wouw A.P."/>
            <person name="Couloux A."/>
            <person name="Dominguez V."/>
            <person name="Anthouard V."/>
            <person name="Bally P."/>
            <person name="Bourras S."/>
            <person name="Cozijnsen A.J."/>
            <person name="Ciuffetti L.M."/>
            <person name="Degrave A."/>
            <person name="Dilmaghani A."/>
            <person name="Duret L."/>
            <person name="Fudal I."/>
            <person name="Goodwin S.B."/>
            <person name="Gout L."/>
            <person name="Glaser N."/>
            <person name="Linglin J."/>
            <person name="Kema G.H.J."/>
            <person name="Lapalu N."/>
            <person name="Lawrence C.B."/>
            <person name="May K."/>
            <person name="Meyer M."/>
            <person name="Ollivier B."/>
            <person name="Poulain J."/>
            <person name="Schoch C.L."/>
            <person name="Simon A."/>
            <person name="Spatafora J.W."/>
            <person name="Stachowiak A."/>
            <person name="Turgeon B.G."/>
            <person name="Tyler B.M."/>
            <person name="Vincent D."/>
            <person name="Weissenbach J."/>
            <person name="Amselem J."/>
            <person name="Quesneville H."/>
            <person name="Oliver R.P."/>
            <person name="Wincker P."/>
            <person name="Balesdent M.-H."/>
            <person name="Howlett B.J."/>
        </authorList>
    </citation>
    <scope>NUCLEOTIDE SEQUENCE [LARGE SCALE GENOMIC DNA]</scope>
    <source>
        <strain evidence="4">JN3 / isolate v23.1.3 / race Av1-4-5-6-7-8</strain>
    </source>
</reference>
<dbReference type="eggNOG" id="ENOG502RI5U">
    <property type="taxonomic scope" value="Eukaryota"/>
</dbReference>
<feature type="transmembrane region" description="Helical" evidence="2">
    <location>
        <begin position="148"/>
        <end position="172"/>
    </location>
</feature>
<keyword evidence="2" id="KW-0472">Membrane</keyword>
<feature type="compositionally biased region" description="Low complexity" evidence="1">
    <location>
        <begin position="266"/>
        <end position="280"/>
    </location>
</feature>
<feature type="region of interest" description="Disordered" evidence="1">
    <location>
        <begin position="249"/>
        <end position="304"/>
    </location>
</feature>
<gene>
    <name evidence="3" type="ORF">LEMA_P123810.1</name>
</gene>
<keyword evidence="2" id="KW-0812">Transmembrane</keyword>
<dbReference type="EMBL" id="FP929120">
    <property type="protein sequence ID" value="CBX94229.1"/>
    <property type="molecule type" value="Genomic_DNA"/>
</dbReference>
<name>E4ZS49_LEPMJ</name>
<feature type="transmembrane region" description="Helical" evidence="2">
    <location>
        <begin position="12"/>
        <end position="31"/>
    </location>
</feature>
<organism evidence="4">
    <name type="scientific">Leptosphaeria maculans (strain JN3 / isolate v23.1.3 / race Av1-4-5-6-7-8)</name>
    <name type="common">Blackleg fungus</name>
    <name type="synonym">Phoma lingam</name>
    <dbReference type="NCBI Taxonomy" id="985895"/>
    <lineage>
        <taxon>Eukaryota</taxon>
        <taxon>Fungi</taxon>
        <taxon>Dikarya</taxon>
        <taxon>Ascomycota</taxon>
        <taxon>Pezizomycotina</taxon>
        <taxon>Dothideomycetes</taxon>
        <taxon>Pleosporomycetidae</taxon>
        <taxon>Pleosporales</taxon>
        <taxon>Pleosporineae</taxon>
        <taxon>Leptosphaeriaceae</taxon>
        <taxon>Plenodomus</taxon>
        <taxon>Plenodomus lingam/Leptosphaeria maculans species complex</taxon>
    </lineage>
</organism>
<accession>E4ZS49</accession>
<dbReference type="VEuPathDB" id="FungiDB:LEMA_P123810.1"/>
<dbReference type="HOGENOM" id="CLU_915483_0_0_1"/>
<dbReference type="OrthoDB" id="3524679at2759"/>
<dbReference type="PROSITE" id="PS51257">
    <property type="entry name" value="PROKAR_LIPOPROTEIN"/>
    <property type="match status" value="1"/>
</dbReference>
<sequence length="304" mass="32265">MSFIKRFLLRRVTAVAVATAASLVIYLFVLLGCIGKGAGIDTLQWVNIIQTAQNSKVTGEIKIGYFGFCTNLPSPENPTADRVFTCFPRGKPPSHSNIPIEHPLFITANSLQKNALYPIPALAAVFFLLPLLYYFIAERHGGRNEKAAKILLGVSVAVGIAGALTSMSAAQALHVSSVVSGGATVINSGRWMMIMLWVAASAPRFTTRATYGYTTQTTIRIFNWNLSKTASRSLQAPRELSAEILQPSSGAEAPMLPPLPGGPSGPGRTPGTPRHTTQGRSSKSLSFGEVGPAASAKKGSLPRA</sequence>
<proteinExistence type="predicted"/>
<feature type="transmembrane region" description="Helical" evidence="2">
    <location>
        <begin position="115"/>
        <end position="136"/>
    </location>
</feature>
<keyword evidence="4" id="KW-1185">Reference proteome</keyword>
<protein>
    <submittedName>
        <fullName evidence="3">Predicted protein</fullName>
    </submittedName>
</protein>
<dbReference type="InParanoid" id="E4ZS49"/>
<dbReference type="OMA" id="FIFRERG"/>